<keyword evidence="2" id="KW-0813">Transport</keyword>
<protein>
    <submittedName>
        <fullName evidence="10">MFS transporter</fullName>
    </submittedName>
</protein>
<feature type="transmembrane region" description="Helical" evidence="7">
    <location>
        <begin position="171"/>
        <end position="194"/>
    </location>
</feature>
<evidence type="ECO:0000256" key="4">
    <source>
        <dbReference type="ARBA" id="ARBA00022692"/>
    </source>
</evidence>
<keyword evidence="11" id="KW-1185">Reference proteome</keyword>
<dbReference type="EMBL" id="JACEIO010000043">
    <property type="protein sequence ID" value="MBA4538401.1"/>
    <property type="molecule type" value="Genomic_DNA"/>
</dbReference>
<dbReference type="InterPro" id="IPR036259">
    <property type="entry name" value="MFS_trans_sf"/>
</dbReference>
<feature type="transmembrane region" description="Helical" evidence="7">
    <location>
        <begin position="259"/>
        <end position="276"/>
    </location>
</feature>
<evidence type="ECO:0000256" key="5">
    <source>
        <dbReference type="ARBA" id="ARBA00022989"/>
    </source>
</evidence>
<comment type="caution">
    <text evidence="10">The sequence shown here is derived from an EMBL/GenBank/DDBJ whole genome shotgun (WGS) entry which is preliminary data.</text>
</comment>
<feature type="transmembrane region" description="Helical" evidence="7">
    <location>
        <begin position="104"/>
        <end position="121"/>
    </location>
</feature>
<feature type="transmembrane region" description="Helical" evidence="7">
    <location>
        <begin position="345"/>
        <end position="368"/>
    </location>
</feature>
<evidence type="ECO:0000259" key="8">
    <source>
        <dbReference type="PROSITE" id="PS50850"/>
    </source>
</evidence>
<feature type="transmembrane region" description="Helical" evidence="7">
    <location>
        <begin position="77"/>
        <end position="98"/>
    </location>
</feature>
<dbReference type="InterPro" id="IPR020846">
    <property type="entry name" value="MFS_dom"/>
</dbReference>
<dbReference type="GO" id="GO:0022857">
    <property type="term" value="F:transmembrane transporter activity"/>
    <property type="evidence" value="ECO:0007669"/>
    <property type="project" value="InterPro"/>
</dbReference>
<comment type="subcellular location">
    <subcellularLocation>
        <location evidence="1">Cell membrane</location>
        <topology evidence="1">Multi-pass membrane protein</topology>
    </subcellularLocation>
</comment>
<dbReference type="PANTHER" id="PTHR43266">
    <property type="entry name" value="MACROLIDE-EFFLUX PROTEIN"/>
    <property type="match status" value="1"/>
</dbReference>
<evidence type="ECO:0000313" key="11">
    <source>
        <dbReference type="Proteomes" id="UP000472971"/>
    </source>
</evidence>
<reference evidence="9 12" key="2">
    <citation type="submission" date="2020-07" db="EMBL/GenBank/DDBJ databases">
        <authorList>
            <person name="Feng H."/>
        </authorList>
    </citation>
    <scope>NUCLEOTIDE SEQUENCE [LARGE SCALE GENOMIC DNA]</scope>
    <source>
        <strain evidence="9">S-12</strain>
        <strain evidence="12">s-12</strain>
    </source>
</reference>
<evidence type="ECO:0000313" key="9">
    <source>
        <dbReference type="EMBL" id="MBA4538401.1"/>
    </source>
</evidence>
<dbReference type="Gene3D" id="1.20.1250.20">
    <property type="entry name" value="MFS general substrate transporter like domains"/>
    <property type="match status" value="1"/>
</dbReference>
<dbReference type="Pfam" id="PF07690">
    <property type="entry name" value="MFS_1"/>
    <property type="match status" value="1"/>
</dbReference>
<keyword evidence="6 7" id="KW-0472">Membrane</keyword>
<reference evidence="10 11" key="1">
    <citation type="submission" date="2020-02" db="EMBL/GenBank/DDBJ databases">
        <title>Bacillus aquiflavi sp. nov., isolated from yellow water of strong flavor Chinese baijiu in Yibin region of China.</title>
        <authorList>
            <person name="Xie J."/>
        </authorList>
    </citation>
    <scope>NUCLEOTIDE SEQUENCE [LARGE SCALE GENOMIC DNA]</scope>
    <source>
        <strain evidence="10 11">3H-10</strain>
    </source>
</reference>
<dbReference type="Proteomes" id="UP000570010">
    <property type="component" value="Unassembled WGS sequence"/>
</dbReference>
<evidence type="ECO:0000256" key="1">
    <source>
        <dbReference type="ARBA" id="ARBA00004651"/>
    </source>
</evidence>
<accession>A0A6B3W4B3</accession>
<dbReference type="GO" id="GO:0005886">
    <property type="term" value="C:plasma membrane"/>
    <property type="evidence" value="ECO:0007669"/>
    <property type="project" value="UniProtKB-SubCell"/>
</dbReference>
<keyword evidence="5 7" id="KW-1133">Transmembrane helix</keyword>
<feature type="transmembrane region" description="Helical" evidence="7">
    <location>
        <begin position="310"/>
        <end position="333"/>
    </location>
</feature>
<evidence type="ECO:0000313" key="10">
    <source>
        <dbReference type="EMBL" id="NEY82766.1"/>
    </source>
</evidence>
<sequence length="442" mass="47312">MNEVKIEGGFKKFLILWFGELISNIGSGLTAFGLGVYVWQMTHSAVDVAMVEMAALLPMILLAPAAGVLADRFDRRLLMMLGDIVSGFGLIVMLVLMLTGDIQVWQICLCVGFSSVFSALLDPAYKATITDLLTEEEYAQASGMVGIASSSKFLISPIIGGLILAVSSMEVILIIDILTFVVTVIAILSVRKSLAVKAQVKKELDFFKDLKEGWLIIVESKGVMLLIVLVSVLMFYMGIIQVLSKPMILSFTNEKTTGILQTIVACGMMVSSILIGKGILKRNFVNVMVGSFIVSGITMAGFGATTSIPVIIISGFLFFASLPFATTCIDVLIRKSIDNDKQGRAWGLISLISQLGFVVAYVIAGVLADYVFNPALVEGGVLADTVGKIIGTGETRGIGLLIILAGLGLIITALFVSKSKGIREMETHKGAEDSLQSEQLSQ</sequence>
<feature type="transmembrane region" description="Helical" evidence="7">
    <location>
        <begin position="214"/>
        <end position="239"/>
    </location>
</feature>
<dbReference type="PANTHER" id="PTHR43266:SF2">
    <property type="entry name" value="MAJOR FACILITATOR SUPERFAMILY (MFS) PROFILE DOMAIN-CONTAINING PROTEIN"/>
    <property type="match status" value="1"/>
</dbReference>
<evidence type="ECO:0000313" key="12">
    <source>
        <dbReference type="Proteomes" id="UP000570010"/>
    </source>
</evidence>
<keyword evidence="4 7" id="KW-0812">Transmembrane</keyword>
<dbReference type="Proteomes" id="UP000472971">
    <property type="component" value="Unassembled WGS sequence"/>
</dbReference>
<dbReference type="RefSeq" id="WP_163243169.1">
    <property type="nucleotide sequence ID" value="NZ_CP082780.1"/>
</dbReference>
<keyword evidence="3" id="KW-1003">Cell membrane</keyword>
<organism evidence="10 11">
    <name type="scientific">Bacillus aquiflavi</name>
    <dbReference type="NCBI Taxonomy" id="2672567"/>
    <lineage>
        <taxon>Bacteria</taxon>
        <taxon>Bacillati</taxon>
        <taxon>Bacillota</taxon>
        <taxon>Bacilli</taxon>
        <taxon>Bacillales</taxon>
        <taxon>Bacillaceae</taxon>
        <taxon>Bacillus</taxon>
    </lineage>
</organism>
<dbReference type="EMBL" id="JAAIWN010000045">
    <property type="protein sequence ID" value="NEY82766.1"/>
    <property type="molecule type" value="Genomic_DNA"/>
</dbReference>
<feature type="transmembrane region" description="Helical" evidence="7">
    <location>
        <begin position="21"/>
        <end position="42"/>
    </location>
</feature>
<proteinExistence type="predicted"/>
<name>A0A6B3W4B3_9BACI</name>
<evidence type="ECO:0000256" key="6">
    <source>
        <dbReference type="ARBA" id="ARBA00023136"/>
    </source>
</evidence>
<evidence type="ECO:0000256" key="3">
    <source>
        <dbReference type="ARBA" id="ARBA00022475"/>
    </source>
</evidence>
<dbReference type="SUPFAM" id="SSF103473">
    <property type="entry name" value="MFS general substrate transporter"/>
    <property type="match status" value="1"/>
</dbReference>
<feature type="transmembrane region" description="Helical" evidence="7">
    <location>
        <begin position="48"/>
        <end position="70"/>
    </location>
</feature>
<feature type="domain" description="Major facilitator superfamily (MFS) profile" evidence="8">
    <location>
        <begin position="12"/>
        <end position="420"/>
    </location>
</feature>
<dbReference type="InterPro" id="IPR011701">
    <property type="entry name" value="MFS"/>
</dbReference>
<dbReference type="PROSITE" id="PS50850">
    <property type="entry name" value="MFS"/>
    <property type="match status" value="1"/>
</dbReference>
<feature type="transmembrane region" description="Helical" evidence="7">
    <location>
        <begin position="398"/>
        <end position="416"/>
    </location>
</feature>
<dbReference type="CDD" id="cd06173">
    <property type="entry name" value="MFS_MefA_like"/>
    <property type="match status" value="1"/>
</dbReference>
<dbReference type="AlphaFoldDB" id="A0A6B3W4B3"/>
<gene>
    <name evidence="10" type="ORF">G4D64_14940</name>
    <name evidence="9" type="ORF">H1Z61_14985</name>
</gene>
<feature type="transmembrane region" description="Helical" evidence="7">
    <location>
        <begin position="283"/>
        <end position="304"/>
    </location>
</feature>
<evidence type="ECO:0000256" key="7">
    <source>
        <dbReference type="SAM" id="Phobius"/>
    </source>
</evidence>
<evidence type="ECO:0000256" key="2">
    <source>
        <dbReference type="ARBA" id="ARBA00022448"/>
    </source>
</evidence>
<feature type="transmembrane region" description="Helical" evidence="7">
    <location>
        <begin position="142"/>
        <end position="165"/>
    </location>
</feature>